<dbReference type="InterPro" id="IPR036390">
    <property type="entry name" value="WH_DNA-bd_sf"/>
</dbReference>
<evidence type="ECO:0000256" key="1">
    <source>
        <dbReference type="ARBA" id="ARBA00093462"/>
    </source>
</evidence>
<feature type="domain" description="DnaB/C C-terminal" evidence="2">
    <location>
        <begin position="129"/>
        <end position="201"/>
    </location>
</feature>
<dbReference type="SUPFAM" id="SSF46785">
    <property type="entry name" value="Winged helix' DNA-binding domain"/>
    <property type="match status" value="1"/>
</dbReference>
<protein>
    <submittedName>
        <fullName evidence="4">DNA replication protein</fullName>
    </submittedName>
</protein>
<dbReference type="Gene3D" id="1.10.10.10">
    <property type="entry name" value="Winged helix-like DNA-binding domain superfamily/Winged helix DNA-binding domain"/>
    <property type="match status" value="1"/>
</dbReference>
<dbReference type="PANTHER" id="PTHR37293:SF6">
    <property type="entry name" value="DNA REPLICATION PROTEIN DNAD"/>
    <property type="match status" value="1"/>
</dbReference>
<dbReference type="RefSeq" id="WP_184402994.1">
    <property type="nucleotide sequence ID" value="NZ_JACHHJ010000001.1"/>
</dbReference>
<evidence type="ECO:0000259" key="2">
    <source>
        <dbReference type="Pfam" id="PF07261"/>
    </source>
</evidence>
<organism evidence="4 5">
    <name type="scientific">Geomicrobium halophilum</name>
    <dbReference type="NCBI Taxonomy" id="549000"/>
    <lineage>
        <taxon>Bacteria</taxon>
        <taxon>Bacillati</taxon>
        <taxon>Bacillota</taxon>
        <taxon>Bacilli</taxon>
        <taxon>Bacillales</taxon>
        <taxon>Geomicrobium</taxon>
    </lineage>
</organism>
<evidence type="ECO:0000313" key="4">
    <source>
        <dbReference type="EMBL" id="MBB6449070.1"/>
    </source>
</evidence>
<dbReference type="InterPro" id="IPR006343">
    <property type="entry name" value="DnaB/C_C"/>
</dbReference>
<dbReference type="InterPro" id="IPR034829">
    <property type="entry name" value="DnaD-like_sf"/>
</dbReference>
<feature type="domain" description="DnaD N-terminal" evidence="3">
    <location>
        <begin position="17"/>
        <end position="114"/>
    </location>
</feature>
<dbReference type="Pfam" id="PF21984">
    <property type="entry name" value="DnaD_N"/>
    <property type="match status" value="1"/>
</dbReference>
<keyword evidence="5" id="KW-1185">Reference proteome</keyword>
<accession>A0A841PJW2</accession>
<proteinExistence type="inferred from homology"/>
<dbReference type="AlphaFoldDB" id="A0A841PJW2"/>
<dbReference type="PANTHER" id="PTHR37293">
    <property type="entry name" value="PHAGE REPLICATION PROTEIN-RELATED"/>
    <property type="match status" value="1"/>
</dbReference>
<dbReference type="InterPro" id="IPR036388">
    <property type="entry name" value="WH-like_DNA-bd_sf"/>
</dbReference>
<dbReference type="NCBIfam" id="TIGR01446">
    <property type="entry name" value="DnaD_dom"/>
    <property type="match status" value="1"/>
</dbReference>
<gene>
    <name evidence="4" type="ORF">HNR44_001019</name>
</gene>
<evidence type="ECO:0000259" key="3">
    <source>
        <dbReference type="Pfam" id="PF21984"/>
    </source>
</evidence>
<reference evidence="4 5" key="1">
    <citation type="submission" date="2020-08" db="EMBL/GenBank/DDBJ databases">
        <title>Genomic Encyclopedia of Type Strains, Phase IV (KMG-IV): sequencing the most valuable type-strain genomes for metagenomic binning, comparative biology and taxonomic classification.</title>
        <authorList>
            <person name="Goeker M."/>
        </authorList>
    </citation>
    <scope>NUCLEOTIDE SEQUENCE [LARGE SCALE GENOMIC DNA]</scope>
    <source>
        <strain evidence="4 5">DSM 21769</strain>
    </source>
</reference>
<dbReference type="InterPro" id="IPR053843">
    <property type="entry name" value="DnaD_N"/>
</dbReference>
<dbReference type="SUPFAM" id="SSF158499">
    <property type="entry name" value="DnaD domain-like"/>
    <property type="match status" value="1"/>
</dbReference>
<dbReference type="Gene3D" id="1.10.10.630">
    <property type="entry name" value="DnaD domain-like"/>
    <property type="match status" value="1"/>
</dbReference>
<dbReference type="EMBL" id="JACHHJ010000001">
    <property type="protein sequence ID" value="MBB6449070.1"/>
    <property type="molecule type" value="Genomic_DNA"/>
</dbReference>
<dbReference type="Proteomes" id="UP000568839">
    <property type="component" value="Unassembled WGS sequence"/>
</dbReference>
<dbReference type="Pfam" id="PF07261">
    <property type="entry name" value="DnaB_2"/>
    <property type="match status" value="1"/>
</dbReference>
<dbReference type="InterPro" id="IPR053162">
    <property type="entry name" value="DnaD"/>
</dbReference>
<evidence type="ECO:0000313" key="5">
    <source>
        <dbReference type="Proteomes" id="UP000568839"/>
    </source>
</evidence>
<sequence>MERDVTIQLLEQGQLSIPVVLLDYYDALGLDEKDTMLLLHVHRYVQQGQTFPTPEQLARKMTLTVKSCQEGLGRLVKRGVLRIEEKEDDQGILFESYSLRPLYEKIVAYVETEHVPKQQTTDEDAGELYRLFENEFGRPLSPIEGETLSMWLDQDQYTFALVRAALREAVISGKLNLRYIDRILFEWQKNGIKTPEEASAYSEKFRQNKGGKSASTAKSVQTYPNYNWLESD</sequence>
<comment type="similarity">
    <text evidence="1">Belongs to the DnaB/DnaD family.</text>
</comment>
<comment type="caution">
    <text evidence="4">The sequence shown here is derived from an EMBL/GenBank/DDBJ whole genome shotgun (WGS) entry which is preliminary data.</text>
</comment>
<name>A0A841PJW2_9BACL</name>